<evidence type="ECO:0000259" key="4">
    <source>
        <dbReference type="Pfam" id="PF10145"/>
    </source>
</evidence>
<feature type="domain" description="Phage tail tape measure protein" evidence="4">
    <location>
        <begin position="253"/>
        <end position="439"/>
    </location>
</feature>
<keyword evidence="3" id="KW-1133">Transmembrane helix</keyword>
<feature type="transmembrane region" description="Helical" evidence="3">
    <location>
        <begin position="538"/>
        <end position="566"/>
    </location>
</feature>
<keyword evidence="1" id="KW-1188">Viral release from host cell</keyword>
<keyword evidence="3" id="KW-0472">Membrane</keyword>
<name>A0A1I6JLE2_9SPHN</name>
<organism evidence="5 6">
    <name type="scientific">Sphingomonas jatrophae</name>
    <dbReference type="NCBI Taxonomy" id="1166337"/>
    <lineage>
        <taxon>Bacteria</taxon>
        <taxon>Pseudomonadati</taxon>
        <taxon>Pseudomonadota</taxon>
        <taxon>Alphaproteobacteria</taxon>
        <taxon>Sphingomonadales</taxon>
        <taxon>Sphingomonadaceae</taxon>
        <taxon>Sphingomonas</taxon>
    </lineage>
</organism>
<keyword evidence="6" id="KW-1185">Reference proteome</keyword>
<evidence type="ECO:0000256" key="2">
    <source>
        <dbReference type="SAM" id="Coils"/>
    </source>
</evidence>
<dbReference type="EMBL" id="FOZG01000001">
    <property type="protein sequence ID" value="SFR79737.1"/>
    <property type="molecule type" value="Genomic_DNA"/>
</dbReference>
<dbReference type="AlphaFoldDB" id="A0A1I6JLE2"/>
<evidence type="ECO:0000313" key="5">
    <source>
        <dbReference type="EMBL" id="SFR79737.1"/>
    </source>
</evidence>
<proteinExistence type="predicted"/>
<keyword evidence="2" id="KW-0175">Coiled coil</keyword>
<evidence type="ECO:0000256" key="1">
    <source>
        <dbReference type="ARBA" id="ARBA00022612"/>
    </source>
</evidence>
<dbReference type="Pfam" id="PF10145">
    <property type="entry name" value="PhageMin_Tail"/>
    <property type="match status" value="1"/>
</dbReference>
<dbReference type="PANTHER" id="PTHR37813">
    <property type="entry name" value="FELS-2 PROPHAGE PROTEIN"/>
    <property type="match status" value="1"/>
</dbReference>
<feature type="transmembrane region" description="Helical" evidence="3">
    <location>
        <begin position="572"/>
        <end position="597"/>
    </location>
</feature>
<sequence>MADRDLRIRMLLQAADKVTRPLRDIAGGSTKAGQALKVTRDRLKEIERAQADLQGFRQLKTGLRDTERASEAAQTKVGQLARAIAAAEKPNRQMSRDLERARRESQALTRQRDQELSQLQEFRTRLDAAGISTRNLVRHERELRDAAARTSREFEEQSRRLAIADDRARRFAAGRAAFDRTQARAAGLAAGGAAAIGTGFALSRPVTGSVKAAQEYESVMSDIGQKADLLRSKSEQLGRGLLRAARDANQLPAAMQAGVDTLSGLGATVPDAVAMMRPIGRAATAYKAEIADLANASFAAHDNLRVDTQDTGRALDIMATAGKRGAFEVKDMAAHFPELTASMQGLGAKGLPVVADLAAALQITRKGAGDSATAANNLQNLLAKATSGDTIKNFAKFGIDIPKALKRAVAEGRSPIEELVRLTQKATGGDGARLSALFGDMQVQQALRPLMANMALYRQIRADALGATGTVDADFAERMRDSAEQSRQLAVNAEVLKVTLGAALLPTVNALVQRLSAGASWLAAFSAQHPRLTKAAMILAGGLAVLFGLLGLGAIVAAGIMAPLAIVNAGMVALGVAGGVASIGLLPIIGTVALIAAGIAALGTAIYIVATQGFGALAAVLVNWSPLGLMWRGIAALLAMFGIQVPAKLTEAGGNMIRGLIRGITGMLGALKSTIVNAASAAAGWFKAKLGIHSPSRVFASFGGFMMQGLSQGIDGGASVPVRRIQRLSREVTAAMAIGAAVPAIAAGNASAGPTGMRGAASRAAAPPPAASGTIVFNYHAAPGVKDARAEARAMFEELKKLEAADRRASYADQPDWSDRG</sequence>
<dbReference type="Proteomes" id="UP000198824">
    <property type="component" value="Unassembled WGS sequence"/>
</dbReference>
<protein>
    <submittedName>
        <fullName evidence="5">Phage tail tape measure protein, TP901 family, core region</fullName>
    </submittedName>
</protein>
<evidence type="ECO:0000256" key="3">
    <source>
        <dbReference type="SAM" id="Phobius"/>
    </source>
</evidence>
<dbReference type="NCBIfam" id="TIGR01760">
    <property type="entry name" value="tape_meas_TP901"/>
    <property type="match status" value="1"/>
</dbReference>
<accession>A0A1I6JLE2</accession>
<dbReference type="PANTHER" id="PTHR37813:SF1">
    <property type="entry name" value="FELS-2 PROPHAGE PROTEIN"/>
    <property type="match status" value="1"/>
</dbReference>
<keyword evidence="3" id="KW-0812">Transmembrane</keyword>
<dbReference type="RefSeq" id="WP_242653272.1">
    <property type="nucleotide sequence ID" value="NZ_FOZG01000001.1"/>
</dbReference>
<reference evidence="5 6" key="1">
    <citation type="submission" date="2016-10" db="EMBL/GenBank/DDBJ databases">
        <authorList>
            <person name="de Groot N.N."/>
        </authorList>
    </citation>
    <scope>NUCLEOTIDE SEQUENCE [LARGE SCALE GENOMIC DNA]</scope>
    <source>
        <strain evidence="5 6">S5-249</strain>
    </source>
</reference>
<feature type="coiled-coil region" evidence="2">
    <location>
        <begin position="84"/>
        <end position="118"/>
    </location>
</feature>
<evidence type="ECO:0000313" key="6">
    <source>
        <dbReference type="Proteomes" id="UP000198824"/>
    </source>
</evidence>
<dbReference type="InterPro" id="IPR010090">
    <property type="entry name" value="Phage_tape_meas"/>
</dbReference>
<dbReference type="STRING" id="1166337.SAMN05192580_0448"/>
<gene>
    <name evidence="5" type="ORF">SAMN05192580_0448</name>
</gene>